<gene>
    <name evidence="1" type="ORF">NTU39_05420</name>
</gene>
<dbReference type="InterPro" id="IPR011231">
    <property type="entry name" value="Phage_VT1-Sakai_H0018"/>
</dbReference>
<evidence type="ECO:0000313" key="1">
    <source>
        <dbReference type="EMBL" id="UVA80463.1"/>
    </source>
</evidence>
<organism evidence="1 2">
    <name type="scientific">Pandoraea commovens</name>
    <dbReference type="NCBI Taxonomy" id="2508289"/>
    <lineage>
        <taxon>Bacteria</taxon>
        <taxon>Pseudomonadati</taxon>
        <taxon>Pseudomonadota</taxon>
        <taxon>Betaproteobacteria</taxon>
        <taxon>Burkholderiales</taxon>
        <taxon>Burkholderiaceae</taxon>
        <taxon>Pandoraea</taxon>
    </lineage>
</organism>
<sequence length="110" mass="11178">MQNAIQRGSTLTLAVAAAVVSGQAVLIGKIFAVAVTNVAAGQSGEFQREGVFELPVNAPDQVAQGVPLYWDADNKRLTITAQGNTRVGVATEAKAAGGATVSLLIDAVIS</sequence>
<dbReference type="RefSeq" id="WP_257959395.1">
    <property type="nucleotide sequence ID" value="NZ_CP102780.1"/>
</dbReference>
<protein>
    <submittedName>
        <fullName evidence="1">DUF2190 family protein</fullName>
    </submittedName>
</protein>
<reference evidence="1" key="1">
    <citation type="submission" date="2022-08" db="EMBL/GenBank/DDBJ databases">
        <title>Multi-unit outbreak of Pandoraea commovens among non-cystic fibrosis intensive care patients from 2019 to 2021 in Berlin, Germany.</title>
        <authorList>
            <person name="Menzel P."/>
        </authorList>
    </citation>
    <scope>NUCLEOTIDE SEQUENCE</scope>
    <source>
        <strain evidence="1">LB-19-202-79</strain>
    </source>
</reference>
<evidence type="ECO:0000313" key="2">
    <source>
        <dbReference type="Proteomes" id="UP001058980"/>
    </source>
</evidence>
<dbReference type="EMBL" id="CP102780">
    <property type="protein sequence ID" value="UVA80463.1"/>
    <property type="molecule type" value="Genomic_DNA"/>
</dbReference>
<dbReference type="Pfam" id="PF09956">
    <property type="entry name" value="Phage_cement_2"/>
    <property type="match status" value="1"/>
</dbReference>
<keyword evidence="2" id="KW-1185">Reference proteome</keyword>
<dbReference type="PIRSF" id="PIRSF030771">
    <property type="entry name" value="UCP030771"/>
    <property type="match status" value="1"/>
</dbReference>
<accession>A0ABY5QJB8</accession>
<proteinExistence type="predicted"/>
<name>A0ABY5QJB8_9BURK</name>
<dbReference type="Proteomes" id="UP001058980">
    <property type="component" value="Chromosome"/>
</dbReference>